<reference evidence="5 6" key="1">
    <citation type="submission" date="2020-10" db="EMBL/GenBank/DDBJ databases">
        <title>Complete genome sequence of Paludibaculum fermentans P105T, a facultatively anaerobic acidobacterium capable of dissimilatory Fe(III) reduction.</title>
        <authorList>
            <person name="Dedysh S.N."/>
            <person name="Beletsky A.V."/>
            <person name="Kulichevskaya I.S."/>
            <person name="Mardanov A.V."/>
            <person name="Ravin N.V."/>
        </authorList>
    </citation>
    <scope>NUCLEOTIDE SEQUENCE [LARGE SCALE GENOMIC DNA]</scope>
    <source>
        <strain evidence="5 6">P105</strain>
    </source>
</reference>
<dbReference type="SUPFAM" id="SSF55347">
    <property type="entry name" value="Glyceraldehyde-3-phosphate dehydrogenase-like, C-terminal domain"/>
    <property type="match status" value="1"/>
</dbReference>
<dbReference type="RefSeq" id="WP_194446714.1">
    <property type="nucleotide sequence ID" value="NZ_CP063849.1"/>
</dbReference>
<dbReference type="InterPro" id="IPR010496">
    <property type="entry name" value="AL/BT2_dom"/>
</dbReference>
<keyword evidence="6" id="KW-1185">Reference proteome</keyword>
<evidence type="ECO:0000313" key="5">
    <source>
        <dbReference type="EMBL" id="QOY85044.1"/>
    </source>
</evidence>
<dbReference type="Pfam" id="PF01408">
    <property type="entry name" value="GFO_IDH_MocA"/>
    <property type="match status" value="1"/>
</dbReference>
<dbReference type="AlphaFoldDB" id="A0A7S7SHK5"/>
<dbReference type="InterPro" id="IPR000683">
    <property type="entry name" value="Gfo/Idh/MocA-like_OxRdtase_N"/>
</dbReference>
<dbReference type="GO" id="GO:0000166">
    <property type="term" value="F:nucleotide binding"/>
    <property type="evidence" value="ECO:0007669"/>
    <property type="project" value="InterPro"/>
</dbReference>
<name>A0A7S7SHK5_PALFE</name>
<feature type="domain" description="GFO/IDH/MocA-like oxidoreductase" evidence="4">
    <location>
        <begin position="157"/>
        <end position="306"/>
    </location>
</feature>
<dbReference type="EMBL" id="CP063849">
    <property type="protein sequence ID" value="QOY85044.1"/>
    <property type="molecule type" value="Genomic_DNA"/>
</dbReference>
<dbReference type="Proteomes" id="UP000593892">
    <property type="component" value="Chromosome"/>
</dbReference>
<dbReference type="Pfam" id="PF22725">
    <property type="entry name" value="GFO_IDH_MocA_C3"/>
    <property type="match status" value="1"/>
</dbReference>
<dbReference type="InterPro" id="IPR050463">
    <property type="entry name" value="Gfo/Idh/MocA_oxidrdct_glycsds"/>
</dbReference>
<dbReference type="PANTHER" id="PTHR43818:SF11">
    <property type="entry name" value="BCDNA.GH03377"/>
    <property type="match status" value="1"/>
</dbReference>
<dbReference type="SUPFAM" id="SSF51735">
    <property type="entry name" value="NAD(P)-binding Rossmann-fold domains"/>
    <property type="match status" value="1"/>
</dbReference>
<proteinExistence type="predicted"/>
<dbReference type="GO" id="GO:0016491">
    <property type="term" value="F:oxidoreductase activity"/>
    <property type="evidence" value="ECO:0007669"/>
    <property type="project" value="UniProtKB-KW"/>
</dbReference>
<dbReference type="Gene3D" id="3.30.360.10">
    <property type="entry name" value="Dihydrodipicolinate Reductase, domain 2"/>
    <property type="match status" value="1"/>
</dbReference>
<evidence type="ECO:0000259" key="3">
    <source>
        <dbReference type="Pfam" id="PF06439"/>
    </source>
</evidence>
<feature type="domain" description="3-keto-alpha-glucoside-1,2-lyase/3-keto-2-hydroxy-glucal hydratase" evidence="3">
    <location>
        <begin position="394"/>
        <end position="571"/>
    </location>
</feature>
<gene>
    <name evidence="5" type="ORF">IRI77_19540</name>
</gene>
<evidence type="ECO:0000313" key="6">
    <source>
        <dbReference type="Proteomes" id="UP000593892"/>
    </source>
</evidence>
<accession>A0A7S7SHK5</accession>
<dbReference type="Pfam" id="PF06439">
    <property type="entry name" value="3keto-disac_hyd"/>
    <property type="match status" value="1"/>
</dbReference>
<dbReference type="PANTHER" id="PTHR43818">
    <property type="entry name" value="BCDNA.GH03377"/>
    <property type="match status" value="1"/>
</dbReference>
<sequence length="574" mass="65197">MRNLTRRGFIAAGSALSYARILGANDRLRVGLVGAGGRGTYVARYAKEFGNADIAAFADIYQPRIDKAKQELNANGDAHRDFRELLNRKDIDAVIIGSPDHWHVPMTVAAVAAGKDVYVEKPLTHSVEEGRTVIDAVRKSGRIVQVGYQQRSYPHMAQARDLIQDGRIGTITQVLTWWNQNYMNREEPRIDVSKLEWQQFLGNACPREFDPWRYSQWRWFWDYGNGTLTDLFSHWIDTVHWIMGDSVPTEARGQGSRFLIPWYECPDTVSVELIYPKNFQVSYVSTMVTGMEDGGILFRGTEGTLRLTRPFIEVYPEKGVDDKRTHVRQPTLTVDAKREGTIDHVLNWMDCIKTRKQPNAPVESSVDAANAAHWGNEAIRSGHAITTPPADGAWLPLFNGRDLDGWIQDTPGLWSVRDGMIVGKHTGLKWNDFLRTKDTYEDFELALEFRLLNGEGNSGVQFRSVNDLQPHELFGYQADIGQQYWGCLYDESRRRKILAQAPAPAIERLDKNGWHTYVVKALGNHITITLDGMRTVDYTETERGILNRGLIALQVHAGPGIEVWFRNIRIKELV</sequence>
<dbReference type="Gene3D" id="3.40.50.720">
    <property type="entry name" value="NAD(P)-binding Rossmann-like Domain"/>
    <property type="match status" value="1"/>
</dbReference>
<evidence type="ECO:0000259" key="4">
    <source>
        <dbReference type="Pfam" id="PF22725"/>
    </source>
</evidence>
<organism evidence="5 6">
    <name type="scientific">Paludibaculum fermentans</name>
    <dbReference type="NCBI Taxonomy" id="1473598"/>
    <lineage>
        <taxon>Bacteria</taxon>
        <taxon>Pseudomonadati</taxon>
        <taxon>Acidobacteriota</taxon>
        <taxon>Terriglobia</taxon>
        <taxon>Bryobacterales</taxon>
        <taxon>Bryobacteraceae</taxon>
        <taxon>Paludibaculum</taxon>
    </lineage>
</organism>
<evidence type="ECO:0000259" key="2">
    <source>
        <dbReference type="Pfam" id="PF01408"/>
    </source>
</evidence>
<keyword evidence="1" id="KW-0560">Oxidoreductase</keyword>
<dbReference type="Gene3D" id="2.60.120.560">
    <property type="entry name" value="Exo-inulinase, domain 1"/>
    <property type="match status" value="1"/>
</dbReference>
<dbReference type="InterPro" id="IPR055170">
    <property type="entry name" value="GFO_IDH_MocA-like_dom"/>
</dbReference>
<evidence type="ECO:0000256" key="1">
    <source>
        <dbReference type="ARBA" id="ARBA00023002"/>
    </source>
</evidence>
<dbReference type="GO" id="GO:0016787">
    <property type="term" value="F:hydrolase activity"/>
    <property type="evidence" value="ECO:0007669"/>
    <property type="project" value="InterPro"/>
</dbReference>
<dbReference type="KEGG" id="pfer:IRI77_19540"/>
<dbReference type="InterPro" id="IPR036291">
    <property type="entry name" value="NAD(P)-bd_dom_sf"/>
</dbReference>
<feature type="domain" description="Gfo/Idh/MocA-like oxidoreductase N-terminal" evidence="2">
    <location>
        <begin position="28"/>
        <end position="148"/>
    </location>
</feature>
<protein>
    <submittedName>
        <fullName evidence="5">DUF1080 domain-containing protein</fullName>
    </submittedName>
</protein>